<proteinExistence type="predicted"/>
<gene>
    <name evidence="1" type="ORF">VOLCADRAFT_107899</name>
</gene>
<reference evidence="1 2" key="1">
    <citation type="journal article" date="2010" name="Science">
        <title>Genomic analysis of organismal complexity in the multicellular green alga Volvox carteri.</title>
        <authorList>
            <person name="Prochnik S.E."/>
            <person name="Umen J."/>
            <person name="Nedelcu A.M."/>
            <person name="Hallmann A."/>
            <person name="Miller S.M."/>
            <person name="Nishii I."/>
            <person name="Ferris P."/>
            <person name="Kuo A."/>
            <person name="Mitros T."/>
            <person name="Fritz-Laylin L.K."/>
            <person name="Hellsten U."/>
            <person name="Chapman J."/>
            <person name="Simakov O."/>
            <person name="Rensing S.A."/>
            <person name="Terry A."/>
            <person name="Pangilinan J."/>
            <person name="Kapitonov V."/>
            <person name="Jurka J."/>
            <person name="Salamov A."/>
            <person name="Shapiro H."/>
            <person name="Schmutz J."/>
            <person name="Grimwood J."/>
            <person name="Lindquist E."/>
            <person name="Lucas S."/>
            <person name="Grigoriev I.V."/>
            <person name="Schmitt R."/>
            <person name="Kirk D."/>
            <person name="Rokhsar D.S."/>
        </authorList>
    </citation>
    <scope>NUCLEOTIDE SEQUENCE [LARGE SCALE GENOMIC DNA]</scope>
    <source>
        <strain evidence="2">f. Nagariensis / Eve</strain>
    </source>
</reference>
<protein>
    <submittedName>
        <fullName evidence="1">Uncharacterized protein</fullName>
    </submittedName>
</protein>
<keyword evidence="2" id="KW-1185">Reference proteome</keyword>
<evidence type="ECO:0000313" key="1">
    <source>
        <dbReference type="EMBL" id="EFJ40971.1"/>
    </source>
</evidence>
<dbReference type="EMBL" id="GL378403">
    <property type="protein sequence ID" value="EFJ40971.1"/>
    <property type="molecule type" value="Genomic_DNA"/>
</dbReference>
<name>D8UH30_VOLCA</name>
<sequence length="166" mass="18956">MGGGRSTGYDWDAGPWLVESRHRLQAWINVVVWLDISETAPVPLTMWQPEDFLLHREHPAYLGRVERIDTLSGSQLASLRRFYNLYRPAAAEWPANCVIEATAKFLHWAWAGPLALEAGKWFLSRPASEDPTMWFGRRPFATSLLLAEPSAEASAIDQRRREKETH</sequence>
<dbReference type="RefSeq" id="XP_002957945.1">
    <property type="nucleotide sequence ID" value="XM_002957899.1"/>
</dbReference>
<dbReference type="GeneID" id="9623072"/>
<dbReference type="KEGG" id="vcn:VOLCADRAFT_107899"/>
<dbReference type="InParanoid" id="D8UH30"/>
<accession>D8UH30</accession>
<organism evidence="2">
    <name type="scientific">Volvox carteri f. nagariensis</name>
    <dbReference type="NCBI Taxonomy" id="3068"/>
    <lineage>
        <taxon>Eukaryota</taxon>
        <taxon>Viridiplantae</taxon>
        <taxon>Chlorophyta</taxon>
        <taxon>core chlorophytes</taxon>
        <taxon>Chlorophyceae</taxon>
        <taxon>CS clade</taxon>
        <taxon>Chlamydomonadales</taxon>
        <taxon>Volvocaceae</taxon>
        <taxon>Volvox</taxon>
    </lineage>
</organism>
<dbReference type="AlphaFoldDB" id="D8UH30"/>
<dbReference type="Proteomes" id="UP000001058">
    <property type="component" value="Unassembled WGS sequence"/>
</dbReference>
<evidence type="ECO:0000313" key="2">
    <source>
        <dbReference type="Proteomes" id="UP000001058"/>
    </source>
</evidence>